<dbReference type="InterPro" id="IPR003741">
    <property type="entry name" value="LUD_dom"/>
</dbReference>
<evidence type="ECO:0000313" key="3">
    <source>
        <dbReference type="Proteomes" id="UP000248806"/>
    </source>
</evidence>
<dbReference type="SUPFAM" id="SSF100950">
    <property type="entry name" value="NagB/RpiA/CoA transferase-like"/>
    <property type="match status" value="1"/>
</dbReference>
<dbReference type="Pfam" id="PF02589">
    <property type="entry name" value="LUD_dom"/>
    <property type="match status" value="1"/>
</dbReference>
<dbReference type="InterPro" id="IPR024185">
    <property type="entry name" value="FTHF_cligase-like_sf"/>
</dbReference>
<name>A0A326USH2_THEHA</name>
<reference evidence="2 3" key="1">
    <citation type="submission" date="2018-06" db="EMBL/GenBank/DDBJ databases">
        <title>Genomic Encyclopedia of Archaeal and Bacterial Type Strains, Phase II (KMG-II): from individual species to whole genera.</title>
        <authorList>
            <person name="Goeker M."/>
        </authorList>
    </citation>
    <scope>NUCLEOTIDE SEQUENCE [LARGE SCALE GENOMIC DNA]</scope>
    <source>
        <strain evidence="2 3">ATCC BAA-1881</strain>
    </source>
</reference>
<dbReference type="PANTHER" id="PTHR43682:SF1">
    <property type="entry name" value="LACTATE UTILIZATION PROTEIN C"/>
    <property type="match status" value="1"/>
</dbReference>
<dbReference type="RefSeq" id="WP_211326046.1">
    <property type="nucleotide sequence ID" value="NZ_BIFX01000001.1"/>
</dbReference>
<dbReference type="AlphaFoldDB" id="A0A326USH2"/>
<proteinExistence type="predicted"/>
<dbReference type="PANTHER" id="PTHR43682">
    <property type="entry name" value="LACTATE UTILIZATION PROTEIN C"/>
    <property type="match status" value="1"/>
</dbReference>
<organism evidence="2 3">
    <name type="scientific">Thermosporothrix hazakensis</name>
    <dbReference type="NCBI Taxonomy" id="644383"/>
    <lineage>
        <taxon>Bacteria</taxon>
        <taxon>Bacillati</taxon>
        <taxon>Chloroflexota</taxon>
        <taxon>Ktedonobacteria</taxon>
        <taxon>Ktedonobacterales</taxon>
        <taxon>Thermosporotrichaceae</taxon>
        <taxon>Thermosporothrix</taxon>
    </lineage>
</organism>
<dbReference type="Proteomes" id="UP000248806">
    <property type="component" value="Unassembled WGS sequence"/>
</dbReference>
<sequence>MTLQNAKYKMLTRIWWANATIEEPPEVERSYRQRDERDRETILNEFVACLRDYKAHVIRTSEDNLSQEVTAVCQRFHVKRLVIPADLPRSWLPDGVEVRRDVPPLSTRELNEFSNVMTGCALAIAQTGTIVLNAGETQGRRALSLIPDLHCCVVFERQVVGLVPEAIAKLAEHAMRPITFISGPSATSDIEFCRVEGVHGPRTLIVCVVSQHDKRQHG</sequence>
<evidence type="ECO:0000313" key="2">
    <source>
        <dbReference type="EMBL" id="PZW34367.1"/>
    </source>
</evidence>
<evidence type="ECO:0000259" key="1">
    <source>
        <dbReference type="Pfam" id="PF02589"/>
    </source>
</evidence>
<dbReference type="Gene3D" id="3.40.50.10420">
    <property type="entry name" value="NagB/RpiA/CoA transferase-like"/>
    <property type="match status" value="1"/>
</dbReference>
<accession>A0A326USH2</accession>
<comment type="caution">
    <text evidence="2">The sequence shown here is derived from an EMBL/GenBank/DDBJ whole genome shotgun (WGS) entry which is preliminary data.</text>
</comment>
<gene>
    <name evidence="2" type="ORF">EI42_01204</name>
</gene>
<feature type="domain" description="LUD" evidence="1">
    <location>
        <begin position="109"/>
        <end position="209"/>
    </location>
</feature>
<protein>
    <submittedName>
        <fullName evidence="2">L-lactate dehydrogenase complex protein LldG</fullName>
    </submittedName>
</protein>
<keyword evidence="3" id="KW-1185">Reference proteome</keyword>
<dbReference type="EMBL" id="QKUF01000002">
    <property type="protein sequence ID" value="PZW34367.1"/>
    <property type="molecule type" value="Genomic_DNA"/>
</dbReference>
<dbReference type="InterPro" id="IPR037171">
    <property type="entry name" value="NagB/RpiA_transferase-like"/>
</dbReference>